<evidence type="ECO:0000313" key="2">
    <source>
        <dbReference type="Proteomes" id="UP000251891"/>
    </source>
</evidence>
<proteinExistence type="predicted"/>
<keyword evidence="2" id="KW-1185">Reference proteome</keyword>
<dbReference type="AlphaFoldDB" id="A0A365HAM0"/>
<dbReference type="Proteomes" id="UP000251891">
    <property type="component" value="Unassembled WGS sequence"/>
</dbReference>
<reference evidence="1 2" key="1">
    <citation type="submission" date="2018-06" db="EMBL/GenBank/DDBJ databases">
        <title>Actinomadura craniellae sp. nov. isolated from marine sponge Craniella sp.</title>
        <authorList>
            <person name="Li L."/>
            <person name="Xu Q.H."/>
            <person name="Lin H.W."/>
            <person name="Lu Y.H."/>
        </authorList>
    </citation>
    <scope>NUCLEOTIDE SEQUENCE [LARGE SCALE GENOMIC DNA]</scope>
    <source>
        <strain evidence="1 2">LHW63021</strain>
    </source>
</reference>
<gene>
    <name evidence="1" type="ORF">DPM19_04275</name>
</gene>
<organism evidence="1 2">
    <name type="scientific">Actinomadura craniellae</name>
    <dbReference type="NCBI Taxonomy" id="2231787"/>
    <lineage>
        <taxon>Bacteria</taxon>
        <taxon>Bacillati</taxon>
        <taxon>Actinomycetota</taxon>
        <taxon>Actinomycetes</taxon>
        <taxon>Streptosporangiales</taxon>
        <taxon>Thermomonosporaceae</taxon>
        <taxon>Actinomadura</taxon>
    </lineage>
</organism>
<sequence>MMLVLPPLTDPTLRVVSDTPVLDLNDHLVHRLAAPDRLDALAGGLDTAGATGDRALHALFARAAAAVLRAGRPDRARLRALGMGLRLATADDPAVNLAVDDVELVGGTTQRSRDVLRAVARTDLFAAEVDRARAALTDGGTLRIVLDTDQQLPGAFAIALGVGPEHVTMCGRFAVEHHAALVRIPELRGCRFTGEQPPREVRAEWAGPGPAPRWATEPGDVPRNGPWAGWLDAAAVAALPAASLERCRSLTVTIARLPSWAAVTGATGETADLRPALDRLPAEVPVAADLLVGAPGAEPETALARLREPAGRVRLAGLRPFRVPAGAHRWPVADRPADDHDLPRWARSAAAAPVAVPVTVPAELAAAADLYPGRLAGAALRPDPGGGDTYWDPSATVVPVRDADPDGRGPGTFLVSLRTGTVMRLAPRLASLLERLSAGGGDALAGLRADRRAALVDRLTSAGVLRGAA</sequence>
<accession>A0A365HAM0</accession>
<comment type="caution">
    <text evidence="1">The sequence shown here is derived from an EMBL/GenBank/DDBJ whole genome shotgun (WGS) entry which is preliminary data.</text>
</comment>
<protein>
    <submittedName>
        <fullName evidence="1">Uncharacterized protein</fullName>
    </submittedName>
</protein>
<dbReference type="RefSeq" id="WP_111863487.1">
    <property type="nucleotide sequence ID" value="NZ_QLYX01000002.1"/>
</dbReference>
<name>A0A365HAM0_9ACTN</name>
<evidence type="ECO:0000313" key="1">
    <source>
        <dbReference type="EMBL" id="RAY16147.1"/>
    </source>
</evidence>
<dbReference type="OrthoDB" id="3512879at2"/>
<dbReference type="EMBL" id="QLYX01000002">
    <property type="protein sequence ID" value="RAY16147.1"/>
    <property type="molecule type" value="Genomic_DNA"/>
</dbReference>